<feature type="region of interest" description="Disordered" evidence="2">
    <location>
        <begin position="1660"/>
        <end position="1748"/>
    </location>
</feature>
<protein>
    <submittedName>
        <fullName evidence="3">Uncharacterized protein</fullName>
    </submittedName>
</protein>
<feature type="region of interest" description="Disordered" evidence="2">
    <location>
        <begin position="344"/>
        <end position="454"/>
    </location>
</feature>
<dbReference type="Proteomes" id="UP000221165">
    <property type="component" value="Unassembled WGS sequence"/>
</dbReference>
<feature type="compositionally biased region" description="Polar residues" evidence="2">
    <location>
        <begin position="362"/>
        <end position="372"/>
    </location>
</feature>
<feature type="compositionally biased region" description="Basic and acidic residues" evidence="2">
    <location>
        <begin position="1345"/>
        <end position="1363"/>
    </location>
</feature>
<dbReference type="PANTHER" id="PTHR36812">
    <property type="entry name" value="NEUROFILAMENT TRIPLET M PROTEIN-LIKE PROTEIN"/>
    <property type="match status" value="1"/>
</dbReference>
<feature type="compositionally biased region" description="Low complexity" evidence="2">
    <location>
        <begin position="35"/>
        <end position="69"/>
    </location>
</feature>
<feature type="compositionally biased region" description="Low complexity" evidence="2">
    <location>
        <begin position="1372"/>
        <end position="1389"/>
    </location>
</feature>
<feature type="compositionally biased region" description="Polar residues" evidence="2">
    <location>
        <begin position="501"/>
        <end position="512"/>
    </location>
</feature>
<feature type="compositionally biased region" description="Low complexity" evidence="2">
    <location>
        <begin position="605"/>
        <end position="614"/>
    </location>
</feature>
<feature type="compositionally biased region" description="Low complexity" evidence="2">
    <location>
        <begin position="1608"/>
        <end position="1623"/>
    </location>
</feature>
<feature type="compositionally biased region" description="Basic and acidic residues" evidence="2">
    <location>
        <begin position="1287"/>
        <end position="1303"/>
    </location>
</feature>
<feature type="compositionally biased region" description="Basic and acidic residues" evidence="2">
    <location>
        <begin position="665"/>
        <end position="674"/>
    </location>
</feature>
<dbReference type="PANTHER" id="PTHR36812:SF9">
    <property type="entry name" value="MYB-LIKE PROTEIN X ISOFORM X1"/>
    <property type="match status" value="1"/>
</dbReference>
<feature type="compositionally biased region" description="Low complexity" evidence="2">
    <location>
        <begin position="78"/>
        <end position="87"/>
    </location>
</feature>
<feature type="region of interest" description="Disordered" evidence="2">
    <location>
        <begin position="1577"/>
        <end position="1644"/>
    </location>
</feature>
<evidence type="ECO:0000256" key="2">
    <source>
        <dbReference type="SAM" id="MobiDB-lite"/>
    </source>
</evidence>
<feature type="compositionally biased region" description="Pro residues" evidence="2">
    <location>
        <begin position="1419"/>
        <end position="1431"/>
    </location>
</feature>
<evidence type="ECO:0000256" key="1">
    <source>
        <dbReference type="SAM" id="Coils"/>
    </source>
</evidence>
<feature type="compositionally biased region" description="Basic and acidic residues" evidence="2">
    <location>
        <begin position="1000"/>
        <end position="1013"/>
    </location>
</feature>
<feature type="coiled-coil region" evidence="1">
    <location>
        <begin position="1452"/>
        <end position="1486"/>
    </location>
</feature>
<feature type="compositionally biased region" description="Acidic residues" evidence="2">
    <location>
        <begin position="980"/>
        <end position="992"/>
    </location>
</feature>
<feature type="compositionally biased region" description="Basic and acidic residues" evidence="2">
    <location>
        <begin position="617"/>
        <end position="646"/>
    </location>
</feature>
<evidence type="ECO:0000313" key="4">
    <source>
        <dbReference type="Proteomes" id="UP000221165"/>
    </source>
</evidence>
<feature type="region of interest" description="Disordered" evidence="2">
    <location>
        <begin position="966"/>
        <end position="1024"/>
    </location>
</feature>
<evidence type="ECO:0000313" key="3">
    <source>
        <dbReference type="EMBL" id="PHJ21287.1"/>
    </source>
</evidence>
<feature type="compositionally biased region" description="Basic and acidic residues" evidence="2">
    <location>
        <begin position="1689"/>
        <end position="1711"/>
    </location>
</feature>
<feature type="compositionally biased region" description="Basic and acidic residues" evidence="2">
    <location>
        <begin position="280"/>
        <end position="307"/>
    </location>
</feature>
<feature type="compositionally biased region" description="Basic and acidic residues" evidence="2">
    <location>
        <begin position="253"/>
        <end position="272"/>
    </location>
</feature>
<dbReference type="GeneID" id="94428266"/>
<feature type="compositionally biased region" description="Basic and acidic residues" evidence="2">
    <location>
        <begin position="205"/>
        <end position="246"/>
    </location>
</feature>
<dbReference type="VEuPathDB" id="ToxoDB:CSUI_004874"/>
<feature type="compositionally biased region" description="Low complexity" evidence="2">
    <location>
        <begin position="1146"/>
        <end position="1165"/>
    </location>
</feature>
<keyword evidence="1" id="KW-0175">Coiled coil</keyword>
<feature type="compositionally biased region" description="Basic residues" evidence="2">
    <location>
        <begin position="1434"/>
        <end position="1447"/>
    </location>
</feature>
<sequence length="1760" mass="201125">MASACNSLFAKSLRSNPSPSLFFSSSSHSQRKKTSPSSSSSAKKCPTSSSFTLPPPSHSNSSSAGSSPPDALQHEYAIHSSSPFISSPHREEKTGDRRKILRETKESSGGRKEEKEEEEERSRRKERDEIKSPMKDEDLRKKSNGTGLSSRRSPSRTKRVNYLSSSPLPSFSPSSVFSSLLSSEMSLHSQLSSSSPRPSSRQPRQAKEEEKESLQTAVREKREKKDYEPSEKRKKEAAPWNERGESKEEEEAKCEKKEKENRRYEEYRDGREGSLGVEIKTMRKRDMKEMREQEIIPQENEKREDIHHSYEEDTILKGAYPRIETVHKPSLQCLQEGEEIHRKTYLSSSSSTSLPQGKDSPSVFQISSTLRCSPSSASPSSSSSSSPSSSPSSSSPSSSSPSPCSSSRVHRVSHTVERGRRRREEEENEERRREKEKEEKEEEKSLTRHPSYATLRKEMVSPSYHFVSSSSFSLSPLHSDRIACTSPSRSLRILRDENAPRDSQQSPRIQTASPSSSSSFSRLLYLHEQGEVKEETREEEEEKKVSSVRGLSSLHRSHQEADSSRRQNTPQPGGVCTPQLDKKEEEEKKPLSSCANQKKELHVKSSLSPLSSSSSRRHGEEAQSDRHPRKGCEACSGEKGEKEKQRNLIGSKKPSSSSSIAKGTGDGEGRGRTPLKVVEDLYEKHREGIARREALKFILEEQEMKGCSFQPRINRRTRPLSSSSSWNEKRSLSACVGRSSAQCPSATARNGEKKQMSFPCSSSSCSSTWREDLPRERSVYDRLHESAKRKKEKCYQARHLLHLLETQSFSFHPEINASSSSSCRQPASHVSSSSPHVPLYLRIDEEVAKKELTLEKLRQQSLEEEISSCTFAPAILPRSRKTPPRFSSSSSSSSSFSASSSTVSKKNLSSLQDSQKTKRMTTSVEMSEGMQLGKRDGEDEKKKKKEGEERTVVTLRDLLLSDDIFKNTTVTQDLSVDRREEDEEEEEKEEEGNKETSLLRCKEQGEEKEKGEEEFVGEEGDDEFMRDVVQYLRKHLKEEKEGEITDEEEEEGESYEGVCHENENLNLDEEEQKSEKPSCYRYEAEGSPQSPFDSIHSRERRRRKEKEKEEEEKMRKKISSQNRKADTRSRIRGVCTAQHETCPKYSHSSSSPFASSSSSSSSSLPPFSERLVYYEYAKRKRMELLQRKHTRGVVTFHPKICSTTEKLLLIHPHRPFETPDERLHRLAVEDVERRKKKMEERRKKEEFSFHPEIDEVSRAIAEKQRRSLQDLIHKGREKAQELRELLHRHTSSHEPDKTHAKDKDDEEEKKRKKKKEEEEDKSFSHLDPPDSTEKRITEMSASPQRGEEEERKRHKEKEEENFRRRGSGGVGLSRTILSRLTTRASSSSLNHEGFSRDQKTRRNERNPSRNSLRDGRSLHPPPPSPSPPPLPLSKQKKRCNRYSHLKSRFSDMNTYMQKVEEERKKKEILRQKYKKKLEEKELAECTFQPQLPHSASIFDEEQSIIEPSFLEVKGFDRFIELRLLAQKKEEEKRQREIEVFYKSSDSLPSSVSSSCGDFSSSPLGFRQNLVGIKVPDWGALEPPRNLPPRPPLNSHLLNSSCTSLRTKPSSLSSHSHPPSSSLLCRKAQDEQMRKKKKTASSLLLASSSLSPSSRLLFFSSEEANEKLQREGRNDKAKDRSRRSLSNIRRHGEFGDSFKKRESLQERRRQGGEEDSELLEMFDKASYHAGDSEEEEEGEEGVFSSYSPRSSRLLFSSSYLQ</sequence>
<feature type="compositionally biased region" description="Basic and acidic residues" evidence="2">
    <location>
        <begin position="580"/>
        <end position="590"/>
    </location>
</feature>
<name>A0A2C6KVS4_9APIC</name>
<accession>A0A2C6KVS4</accession>
<keyword evidence="4" id="KW-1185">Reference proteome</keyword>
<feature type="compositionally biased region" description="Basic and acidic residues" evidence="2">
    <location>
        <begin position="1321"/>
        <end position="1337"/>
    </location>
</feature>
<feature type="compositionally biased region" description="Basic and acidic residues" evidence="2">
    <location>
        <begin position="1073"/>
        <end position="1084"/>
    </location>
</feature>
<feature type="compositionally biased region" description="Low complexity" evidence="2">
    <location>
        <begin position="373"/>
        <end position="407"/>
    </location>
</feature>
<reference evidence="3 4" key="1">
    <citation type="journal article" date="2017" name="Int. J. Parasitol.">
        <title>The genome of the protozoan parasite Cystoisospora suis and a reverse vaccinology approach to identify vaccine candidates.</title>
        <authorList>
            <person name="Palmieri N."/>
            <person name="Shrestha A."/>
            <person name="Ruttkowski B."/>
            <person name="Beck T."/>
            <person name="Vogl C."/>
            <person name="Tomley F."/>
            <person name="Blake D.P."/>
            <person name="Joachim A."/>
        </authorList>
    </citation>
    <scope>NUCLEOTIDE SEQUENCE [LARGE SCALE GENOMIC DNA]</scope>
    <source>
        <strain evidence="3 4">Wien I</strain>
    </source>
</reference>
<feature type="region of interest" description="Disordered" evidence="2">
    <location>
        <begin position="487"/>
        <end position="674"/>
    </location>
</feature>
<feature type="compositionally biased region" description="Low complexity" evidence="2">
    <location>
        <begin position="887"/>
        <end position="910"/>
    </location>
</feature>
<dbReference type="RefSeq" id="XP_067922971.1">
    <property type="nucleotide sequence ID" value="XM_068065055.1"/>
</dbReference>
<feature type="compositionally biased region" description="Acidic residues" evidence="2">
    <location>
        <begin position="1014"/>
        <end position="1024"/>
    </location>
</feature>
<feature type="compositionally biased region" description="Low complexity" evidence="2">
    <location>
        <begin position="163"/>
        <end position="203"/>
    </location>
</feature>
<feature type="region of interest" description="Disordered" evidence="2">
    <location>
        <begin position="1036"/>
        <end position="1165"/>
    </location>
</feature>
<feature type="region of interest" description="Disordered" evidence="2">
    <location>
        <begin position="1287"/>
        <end position="1447"/>
    </location>
</feature>
<feature type="compositionally biased region" description="Low complexity" evidence="2">
    <location>
        <begin position="12"/>
        <end position="28"/>
    </location>
</feature>
<feature type="compositionally biased region" description="Basic and acidic residues" evidence="2">
    <location>
        <begin position="1663"/>
        <end position="1677"/>
    </location>
</feature>
<dbReference type="OrthoDB" id="439158at2759"/>
<feature type="compositionally biased region" description="Basic and acidic residues" evidence="2">
    <location>
        <begin position="1393"/>
        <end position="1417"/>
    </location>
</feature>
<feature type="compositionally biased region" description="Basic and acidic residues" evidence="2">
    <location>
        <begin position="933"/>
        <end position="950"/>
    </location>
</feature>
<gene>
    <name evidence="3" type="ORF">CSUI_004874</name>
</gene>
<organism evidence="3 4">
    <name type="scientific">Cystoisospora suis</name>
    <dbReference type="NCBI Taxonomy" id="483139"/>
    <lineage>
        <taxon>Eukaryota</taxon>
        <taxon>Sar</taxon>
        <taxon>Alveolata</taxon>
        <taxon>Apicomplexa</taxon>
        <taxon>Conoidasida</taxon>
        <taxon>Coccidia</taxon>
        <taxon>Eucoccidiorida</taxon>
        <taxon>Eimeriorina</taxon>
        <taxon>Sarcocystidae</taxon>
        <taxon>Cystoisospora</taxon>
    </lineage>
</organism>
<feature type="region of interest" description="Disordered" evidence="2">
    <location>
        <begin position="1"/>
        <end position="307"/>
    </location>
</feature>
<feature type="region of interest" description="Disordered" evidence="2">
    <location>
        <begin position="877"/>
        <end position="950"/>
    </location>
</feature>
<proteinExistence type="predicted"/>
<dbReference type="EMBL" id="MIGC01002332">
    <property type="protein sequence ID" value="PHJ21287.1"/>
    <property type="molecule type" value="Genomic_DNA"/>
</dbReference>
<comment type="caution">
    <text evidence="3">The sequence shown here is derived from an EMBL/GenBank/DDBJ whole genome shotgun (WGS) entry which is preliminary data.</text>
</comment>
<feature type="compositionally biased region" description="Basic and acidic residues" evidence="2">
    <location>
        <begin position="414"/>
        <end position="446"/>
    </location>
</feature>
<feature type="compositionally biased region" description="Acidic residues" evidence="2">
    <location>
        <begin position="1044"/>
        <end position="1054"/>
    </location>
</feature>
<feature type="compositionally biased region" description="Basic and acidic residues" evidence="2">
    <location>
        <begin position="88"/>
        <end position="141"/>
    </location>
</feature>